<evidence type="ECO:0000313" key="2">
    <source>
        <dbReference type="EMBL" id="BDZ40784.1"/>
    </source>
</evidence>
<proteinExistence type="predicted"/>
<dbReference type="RefSeq" id="WP_286218115.1">
    <property type="nucleotide sequence ID" value="NZ_AP027729.1"/>
</dbReference>
<protein>
    <recommendedName>
        <fullName evidence="4">Helix-turn-helix domain-containing protein</fullName>
    </recommendedName>
</protein>
<evidence type="ECO:0008006" key="4">
    <source>
        <dbReference type="Google" id="ProtNLM"/>
    </source>
</evidence>
<dbReference type="Proteomes" id="UP001321475">
    <property type="component" value="Chromosome"/>
</dbReference>
<evidence type="ECO:0000313" key="3">
    <source>
        <dbReference type="Proteomes" id="UP001321475"/>
    </source>
</evidence>
<reference evidence="3" key="1">
    <citation type="journal article" date="2019" name="Int. J. Syst. Evol. Microbiol.">
        <title>The Global Catalogue of Microorganisms (GCM) 10K type strain sequencing project: providing services to taxonomists for standard genome sequencing and annotation.</title>
        <authorList>
            <consortium name="The Broad Institute Genomics Platform"/>
            <consortium name="The Broad Institute Genome Sequencing Center for Infectious Disease"/>
            <person name="Wu L."/>
            <person name="Ma J."/>
        </authorList>
    </citation>
    <scope>NUCLEOTIDE SEQUENCE [LARGE SCALE GENOMIC DNA]</scope>
    <source>
        <strain evidence="3">NBRC 108565</strain>
    </source>
</reference>
<dbReference type="EMBL" id="AP027729">
    <property type="protein sequence ID" value="BDZ40784.1"/>
    <property type="molecule type" value="Genomic_DNA"/>
</dbReference>
<evidence type="ECO:0000256" key="1">
    <source>
        <dbReference type="SAM" id="MobiDB-lite"/>
    </source>
</evidence>
<feature type="region of interest" description="Disordered" evidence="1">
    <location>
        <begin position="58"/>
        <end position="84"/>
    </location>
</feature>
<gene>
    <name evidence="2" type="ORF">GCM10025865_00830</name>
</gene>
<sequence length="84" mass="8986">MNTLTPADVAADLGLSTYTVSAHLRSGAIGGGFQVVPLGPWHIDAAEYAAWKARRIATPSDPERIEPRTTRSTAAHTRSKESAR</sequence>
<keyword evidence="3" id="KW-1185">Reference proteome</keyword>
<organism evidence="2 3">
    <name type="scientific">Paraoerskovia sediminicola</name>
    <dbReference type="NCBI Taxonomy" id="1138587"/>
    <lineage>
        <taxon>Bacteria</taxon>
        <taxon>Bacillati</taxon>
        <taxon>Actinomycetota</taxon>
        <taxon>Actinomycetes</taxon>
        <taxon>Micrococcales</taxon>
        <taxon>Cellulomonadaceae</taxon>
        <taxon>Paraoerskovia</taxon>
    </lineage>
</organism>
<accession>A0ABN6X7T9</accession>
<name>A0ABN6X7T9_9CELL</name>